<dbReference type="Proteomes" id="UP001196413">
    <property type="component" value="Unassembled WGS sequence"/>
</dbReference>
<dbReference type="PANTHER" id="PTHR23017:SF3">
    <property type="entry name" value="G-PROTEIN COUPLED RECEPTORS FAMILY 1 PROFILE DOMAIN-CONTAINING PROTEIN"/>
    <property type="match status" value="1"/>
</dbReference>
<dbReference type="EMBL" id="JAHQIW010002694">
    <property type="protein sequence ID" value="KAJ1356103.1"/>
    <property type="molecule type" value="Genomic_DNA"/>
</dbReference>
<keyword evidence="4" id="KW-1185">Reference proteome</keyword>
<comment type="caution">
    <text evidence="3">The sequence shown here is derived from an EMBL/GenBank/DDBJ whole genome shotgun (WGS) entry which is preliminary data.</text>
</comment>
<dbReference type="PANTHER" id="PTHR23017">
    <property type="entry name" value="SERPENTINE RECEPTOR, CLASS X"/>
    <property type="match status" value="1"/>
</dbReference>
<evidence type="ECO:0000313" key="4">
    <source>
        <dbReference type="Proteomes" id="UP001196413"/>
    </source>
</evidence>
<protein>
    <recommendedName>
        <fullName evidence="2">7TM GPCR serpentine receptor class x (Srx) domain-containing protein</fullName>
    </recommendedName>
</protein>
<gene>
    <name evidence="3" type="ORF">KIN20_013745</name>
</gene>
<evidence type="ECO:0000256" key="1">
    <source>
        <dbReference type="SAM" id="Phobius"/>
    </source>
</evidence>
<sequence>MNSHNATSNRIDADQRRRHKVEVRLFKQTLFQNAIFIYAVTSYFCVCPLFHNKWAKYFTSTFLWELTPALDG</sequence>
<accession>A0AAD5MH50</accession>
<keyword evidence="1" id="KW-0812">Transmembrane</keyword>
<dbReference type="AlphaFoldDB" id="A0AAD5MH50"/>
<organism evidence="3 4">
    <name type="scientific">Parelaphostrongylus tenuis</name>
    <name type="common">Meningeal worm</name>
    <dbReference type="NCBI Taxonomy" id="148309"/>
    <lineage>
        <taxon>Eukaryota</taxon>
        <taxon>Metazoa</taxon>
        <taxon>Ecdysozoa</taxon>
        <taxon>Nematoda</taxon>
        <taxon>Chromadorea</taxon>
        <taxon>Rhabditida</taxon>
        <taxon>Rhabditina</taxon>
        <taxon>Rhabditomorpha</taxon>
        <taxon>Strongyloidea</taxon>
        <taxon>Metastrongylidae</taxon>
        <taxon>Parelaphostrongylus</taxon>
    </lineage>
</organism>
<dbReference type="InterPro" id="IPR019430">
    <property type="entry name" value="7TM_GPCR_serpentine_rcpt_Srx"/>
</dbReference>
<feature type="transmembrane region" description="Helical" evidence="1">
    <location>
        <begin position="30"/>
        <end position="50"/>
    </location>
</feature>
<name>A0AAD5MH50_PARTN</name>
<proteinExistence type="predicted"/>
<keyword evidence="1" id="KW-0472">Membrane</keyword>
<evidence type="ECO:0000313" key="3">
    <source>
        <dbReference type="EMBL" id="KAJ1356103.1"/>
    </source>
</evidence>
<reference evidence="3" key="1">
    <citation type="submission" date="2021-06" db="EMBL/GenBank/DDBJ databases">
        <title>Parelaphostrongylus tenuis whole genome reference sequence.</title>
        <authorList>
            <person name="Garwood T.J."/>
            <person name="Larsen P.A."/>
            <person name="Fountain-Jones N.M."/>
            <person name="Garbe J.R."/>
            <person name="Macchietto M.G."/>
            <person name="Kania S.A."/>
            <person name="Gerhold R.W."/>
            <person name="Richards J.E."/>
            <person name="Wolf T.M."/>
        </authorList>
    </citation>
    <scope>NUCLEOTIDE SEQUENCE</scope>
    <source>
        <strain evidence="3">MNPRO001-30</strain>
        <tissue evidence="3">Meninges</tissue>
    </source>
</reference>
<feature type="domain" description="7TM GPCR serpentine receptor class x (Srx)" evidence="2">
    <location>
        <begin position="7"/>
        <end position="72"/>
    </location>
</feature>
<dbReference type="Pfam" id="PF10328">
    <property type="entry name" value="7TM_GPCR_Srx"/>
    <property type="match status" value="1"/>
</dbReference>
<evidence type="ECO:0000259" key="2">
    <source>
        <dbReference type="Pfam" id="PF10328"/>
    </source>
</evidence>
<keyword evidence="1" id="KW-1133">Transmembrane helix</keyword>